<dbReference type="Pfam" id="PF07238">
    <property type="entry name" value="PilZ"/>
    <property type="match status" value="1"/>
</dbReference>
<protein>
    <submittedName>
        <fullName evidence="2">Pilus assembly protein PilZ</fullName>
    </submittedName>
</protein>
<dbReference type="GO" id="GO:0035438">
    <property type="term" value="F:cyclic-di-GMP binding"/>
    <property type="evidence" value="ECO:0007669"/>
    <property type="project" value="InterPro"/>
</dbReference>
<dbReference type="Proteomes" id="UP000094197">
    <property type="component" value="Chromosome 1"/>
</dbReference>
<dbReference type="InterPro" id="IPR009875">
    <property type="entry name" value="PilZ_domain"/>
</dbReference>
<evidence type="ECO:0000313" key="3">
    <source>
        <dbReference type="Proteomes" id="UP000094197"/>
    </source>
</evidence>
<evidence type="ECO:0000259" key="1">
    <source>
        <dbReference type="Pfam" id="PF07238"/>
    </source>
</evidence>
<dbReference type="OrthoDB" id="335694at2"/>
<sequence>MAGTKSLFDDSFEYRDPAIQKRKNARVKITLDAEMTIKGKTERHPVTILDIGTGGVALDSRMTMFEGDRIHLHAKINGKDMTLEAEIIRSSGKKANSIFVNIADDHKNEIQELIHKKFFEKEKKLI</sequence>
<name>A0A1D7V0N6_9LEPT</name>
<dbReference type="SUPFAM" id="SSF141371">
    <property type="entry name" value="PilZ domain-like"/>
    <property type="match status" value="1"/>
</dbReference>
<reference evidence="2 3" key="1">
    <citation type="submission" date="2016-04" db="EMBL/GenBank/DDBJ databases">
        <title>Complete genome seqeunce of Leptospira alstonii serovar Room22.</title>
        <authorList>
            <person name="Nally J.E."/>
            <person name="Bayles D.O."/>
            <person name="Hurley D."/>
            <person name="Fanning S."/>
            <person name="McMahon B.J."/>
            <person name="Arent Z."/>
        </authorList>
    </citation>
    <scope>NUCLEOTIDE SEQUENCE [LARGE SCALE GENOMIC DNA]</scope>
    <source>
        <strain evidence="2 3">GWTS #1</strain>
    </source>
</reference>
<dbReference type="Gene3D" id="2.40.10.220">
    <property type="entry name" value="predicted glycosyltransferase like domains"/>
    <property type="match status" value="1"/>
</dbReference>
<dbReference type="AlphaFoldDB" id="A0A1D7V0N6"/>
<keyword evidence="3" id="KW-1185">Reference proteome</keyword>
<dbReference type="RefSeq" id="WP_069608604.1">
    <property type="nucleotide sequence ID" value="NZ_CP015217.1"/>
</dbReference>
<organism evidence="2 3">
    <name type="scientific">Leptospira tipperaryensis</name>
    <dbReference type="NCBI Taxonomy" id="2564040"/>
    <lineage>
        <taxon>Bacteria</taxon>
        <taxon>Pseudomonadati</taxon>
        <taxon>Spirochaetota</taxon>
        <taxon>Spirochaetia</taxon>
        <taxon>Leptospirales</taxon>
        <taxon>Leptospiraceae</taxon>
        <taxon>Leptospira</taxon>
    </lineage>
</organism>
<dbReference type="EMBL" id="CP015217">
    <property type="protein sequence ID" value="AOP35401.1"/>
    <property type="molecule type" value="Genomic_DNA"/>
</dbReference>
<accession>A0A1D7V0N6</accession>
<evidence type="ECO:0000313" key="2">
    <source>
        <dbReference type="EMBL" id="AOP35401.1"/>
    </source>
</evidence>
<proteinExistence type="predicted"/>
<dbReference type="KEGG" id="laj:A0128_17075"/>
<feature type="domain" description="PilZ" evidence="1">
    <location>
        <begin position="20"/>
        <end position="114"/>
    </location>
</feature>
<gene>
    <name evidence="2" type="ORF">A0128_17075</name>
</gene>